<protein>
    <recommendedName>
        <fullName evidence="1">CBM21 domain-containing protein</fullName>
    </recommendedName>
</protein>
<dbReference type="InterPro" id="IPR050782">
    <property type="entry name" value="PP1_regulatory_subunit_3"/>
</dbReference>
<organism evidence="2 3">
    <name type="scientific">Microseira wollei NIES-4236</name>
    <dbReference type="NCBI Taxonomy" id="2530354"/>
    <lineage>
        <taxon>Bacteria</taxon>
        <taxon>Bacillati</taxon>
        <taxon>Cyanobacteriota</taxon>
        <taxon>Cyanophyceae</taxon>
        <taxon>Oscillatoriophycideae</taxon>
        <taxon>Aerosakkonematales</taxon>
        <taxon>Aerosakkonemataceae</taxon>
        <taxon>Microseira</taxon>
    </lineage>
</organism>
<name>A0AAV3XBW7_9CYAN</name>
<evidence type="ECO:0000259" key="1">
    <source>
        <dbReference type="PROSITE" id="PS51159"/>
    </source>
</evidence>
<accession>A0AAV3XBW7</accession>
<feature type="domain" description="CBM21" evidence="1">
    <location>
        <begin position="108"/>
        <end position="230"/>
    </location>
</feature>
<dbReference type="Pfam" id="PF03370">
    <property type="entry name" value="CBM_21"/>
    <property type="match status" value="1"/>
</dbReference>
<dbReference type="GO" id="GO:0005979">
    <property type="term" value="P:regulation of glycogen biosynthetic process"/>
    <property type="evidence" value="ECO:0007669"/>
    <property type="project" value="TreeGrafter"/>
</dbReference>
<dbReference type="PANTHER" id="PTHR12307:SF36">
    <property type="entry name" value="GLYCOGEN-BINDING SUBUNIT 76A"/>
    <property type="match status" value="1"/>
</dbReference>
<dbReference type="GO" id="GO:2001069">
    <property type="term" value="F:glycogen binding"/>
    <property type="evidence" value="ECO:0007669"/>
    <property type="project" value="TreeGrafter"/>
</dbReference>
<evidence type="ECO:0000313" key="2">
    <source>
        <dbReference type="EMBL" id="GET37585.1"/>
    </source>
</evidence>
<dbReference type="PROSITE" id="PS51159">
    <property type="entry name" value="CBM21"/>
    <property type="match status" value="1"/>
</dbReference>
<dbReference type="Proteomes" id="UP001050975">
    <property type="component" value="Unassembled WGS sequence"/>
</dbReference>
<dbReference type="GO" id="GO:0008157">
    <property type="term" value="F:protein phosphatase 1 binding"/>
    <property type="evidence" value="ECO:0007669"/>
    <property type="project" value="TreeGrafter"/>
</dbReference>
<dbReference type="EMBL" id="BLAY01000030">
    <property type="protein sequence ID" value="GET37585.1"/>
    <property type="molecule type" value="Genomic_DNA"/>
</dbReference>
<dbReference type="RefSeq" id="WP_226579311.1">
    <property type="nucleotide sequence ID" value="NZ_BLAY01000030.1"/>
</dbReference>
<sequence>MDVTVSPVKLKYAIAQSVEVDGVNIAYTYVKVKVQNLAAPKTVDILYKDSSGAWLTAPIDLASNYGDYDVFESINAPYAPEFAIRYTVDGVDYWDSNYGANYKLVSNKDNIIGANVILNKATVKTHSSGAFWLEGEIYVKKISFKKRIGIIFSGDDGKSWTETNATYQGVEIEGAYDTIFNSAIEVWKFKTPAQNYPVEPDYFRLAVYYKNDETGEAYWDNNFGQDYKVSKVDGSKIE</sequence>
<dbReference type="InterPro" id="IPR005036">
    <property type="entry name" value="CBM21_dom"/>
</dbReference>
<gene>
    <name evidence="2" type="ORF">MiSe_23390</name>
</gene>
<comment type="caution">
    <text evidence="2">The sequence shown here is derived from an EMBL/GenBank/DDBJ whole genome shotgun (WGS) entry which is preliminary data.</text>
</comment>
<dbReference type="AlphaFoldDB" id="A0AAV3XBW7"/>
<evidence type="ECO:0000313" key="3">
    <source>
        <dbReference type="Proteomes" id="UP001050975"/>
    </source>
</evidence>
<proteinExistence type="predicted"/>
<dbReference type="InterPro" id="IPR038175">
    <property type="entry name" value="CBM21_dom_sf"/>
</dbReference>
<reference evidence="2" key="1">
    <citation type="submission" date="2019-10" db="EMBL/GenBank/DDBJ databases">
        <title>Draft genome sequece of Microseira wollei NIES-4236.</title>
        <authorList>
            <person name="Yamaguchi H."/>
            <person name="Suzuki S."/>
            <person name="Kawachi M."/>
        </authorList>
    </citation>
    <scope>NUCLEOTIDE SEQUENCE</scope>
    <source>
        <strain evidence="2">NIES-4236</strain>
    </source>
</reference>
<dbReference type="Gene3D" id="2.60.40.2440">
    <property type="entry name" value="Carbohydrate binding type-21 domain"/>
    <property type="match status" value="2"/>
</dbReference>
<keyword evidence="3" id="KW-1185">Reference proteome</keyword>
<dbReference type="GO" id="GO:0000164">
    <property type="term" value="C:protein phosphatase type 1 complex"/>
    <property type="evidence" value="ECO:0007669"/>
    <property type="project" value="TreeGrafter"/>
</dbReference>
<dbReference type="PANTHER" id="PTHR12307">
    <property type="entry name" value="PROTEIN PHOSPHATASE 1 REGULATORY SUBUNIT"/>
    <property type="match status" value="1"/>
</dbReference>